<keyword evidence="4" id="KW-1185">Reference proteome</keyword>
<dbReference type="InterPro" id="IPR036380">
    <property type="entry name" value="Isochorismatase-like_sf"/>
</dbReference>
<dbReference type="GO" id="GO:0016787">
    <property type="term" value="F:hydrolase activity"/>
    <property type="evidence" value="ECO:0007669"/>
    <property type="project" value="UniProtKB-KW"/>
</dbReference>
<dbReference type="CDD" id="cd00431">
    <property type="entry name" value="cysteine_hydrolases"/>
    <property type="match status" value="1"/>
</dbReference>
<accession>A0ABQ0P0F2</accession>
<sequence length="204" mass="22100">MLPCPHLNAHDKDTSMLSLPSAQTALVLIDLQNGIVSLPTAPYSGQTVVERSKKLAHHFREYGSPIFLVNVAFASDGADALQAPVDRPLTSSDEALPSDWSELVDGLAEPTDLRITKHQWGAFFGTELDLQLRRRGITTLVIGGIATNFGVESTARAAHEHGYNVVLVEDATTSLSPEMHRFAYESIFPALGRTTTSDTITLTT</sequence>
<comment type="caution">
    <text evidence="3">The sequence shown here is derived from an EMBL/GenBank/DDBJ whole genome shotgun (WGS) entry which is preliminary data.</text>
</comment>
<protein>
    <submittedName>
        <fullName evidence="3">Isochorismatase hydrolase</fullName>
    </submittedName>
</protein>
<gene>
    <name evidence="3" type="ORF">AA15669_1676</name>
</gene>
<dbReference type="NCBIfam" id="NF008517">
    <property type="entry name" value="PRK11440.1"/>
    <property type="match status" value="1"/>
</dbReference>
<dbReference type="Proteomes" id="UP001062901">
    <property type="component" value="Unassembled WGS sequence"/>
</dbReference>
<dbReference type="InterPro" id="IPR000868">
    <property type="entry name" value="Isochorismatase-like_dom"/>
</dbReference>
<dbReference type="EMBL" id="BAQD01000070">
    <property type="protein sequence ID" value="GBQ08163.1"/>
    <property type="molecule type" value="Genomic_DNA"/>
</dbReference>
<dbReference type="InterPro" id="IPR050272">
    <property type="entry name" value="Isochorismatase-like_hydrls"/>
</dbReference>
<evidence type="ECO:0000313" key="3">
    <source>
        <dbReference type="EMBL" id="GBQ08163.1"/>
    </source>
</evidence>
<evidence type="ECO:0000256" key="1">
    <source>
        <dbReference type="ARBA" id="ARBA00022801"/>
    </source>
</evidence>
<name>A0ABQ0P0F2_9PROT</name>
<feature type="domain" description="Isochorismatase-like" evidence="2">
    <location>
        <begin position="24"/>
        <end position="198"/>
    </location>
</feature>
<organism evidence="3 4">
    <name type="scientific">Saccharibacter floricola DSM 15669</name>
    <dbReference type="NCBI Taxonomy" id="1123227"/>
    <lineage>
        <taxon>Bacteria</taxon>
        <taxon>Pseudomonadati</taxon>
        <taxon>Pseudomonadota</taxon>
        <taxon>Alphaproteobacteria</taxon>
        <taxon>Acetobacterales</taxon>
        <taxon>Acetobacteraceae</taxon>
        <taxon>Saccharibacter</taxon>
    </lineage>
</organism>
<dbReference type="PANTHER" id="PTHR43540">
    <property type="entry name" value="PEROXYUREIDOACRYLATE/UREIDOACRYLATE AMIDOHYDROLASE-RELATED"/>
    <property type="match status" value="1"/>
</dbReference>
<keyword evidence="1 3" id="KW-0378">Hydrolase</keyword>
<dbReference type="SUPFAM" id="SSF52499">
    <property type="entry name" value="Isochorismatase-like hydrolases"/>
    <property type="match status" value="1"/>
</dbReference>
<evidence type="ECO:0000259" key="2">
    <source>
        <dbReference type="Pfam" id="PF00857"/>
    </source>
</evidence>
<evidence type="ECO:0000313" key="4">
    <source>
        <dbReference type="Proteomes" id="UP001062901"/>
    </source>
</evidence>
<dbReference type="Pfam" id="PF00857">
    <property type="entry name" value="Isochorismatase"/>
    <property type="match status" value="1"/>
</dbReference>
<dbReference type="Gene3D" id="3.40.50.850">
    <property type="entry name" value="Isochorismatase-like"/>
    <property type="match status" value="1"/>
</dbReference>
<proteinExistence type="predicted"/>
<dbReference type="PANTHER" id="PTHR43540:SF7">
    <property type="entry name" value="ISOCHORISMATASE FAMILY PROTEIN YECD"/>
    <property type="match status" value="1"/>
</dbReference>
<reference evidence="3" key="1">
    <citation type="submission" date="2013-04" db="EMBL/GenBank/DDBJ databases">
        <title>The genome sequencing project of 58 acetic acid bacteria.</title>
        <authorList>
            <person name="Okamoto-Kainuma A."/>
            <person name="Ishikawa M."/>
            <person name="Umino S."/>
            <person name="Koizumi Y."/>
            <person name="Shiwa Y."/>
            <person name="Yoshikawa H."/>
            <person name="Matsutani M."/>
            <person name="Matsushita K."/>
        </authorList>
    </citation>
    <scope>NUCLEOTIDE SEQUENCE</scope>
    <source>
        <strain evidence="3">DSM 15669</strain>
    </source>
</reference>